<dbReference type="CDD" id="cd03311">
    <property type="entry name" value="CIMS_C_terminal_like"/>
    <property type="match status" value="1"/>
</dbReference>
<gene>
    <name evidence="2" type="ORF">HMPREF0557_01518</name>
</gene>
<dbReference type="NCBIfam" id="NF005085">
    <property type="entry name" value="PRK06520.1"/>
    <property type="match status" value="1"/>
</dbReference>
<accession>A0AB72Z9K9</accession>
<sequence length="410" mass="46689">MPNPAVSLTDKARETGKSLFPLKAVFWGKVFLYIKITRIEAKKMNQVAPFYADHVGSILRTKAIKEAREKFQSGEITTQELREIENEEIKYIVEKQKEVGLKAITDGEFRRAWWHFDFLENLDGVEGYDAAGGIQFSKVQTKSHSVKITGPIDFTTHPFIEDFIFLKEAVGENHVAKQTIPSPAMLHYRGDMEYQPYIDDADKFVADLAAAYQKAIQAFYDAGCRYLQLDDTSWSYLCSDEQREVVRERGFDPDTLQETYKTLINESIKYKPADMVITMHICRGNFRSTWIAEGGYGPVAETLFGKLNIDGFFLEYDNERSGDFSPLKYVARPDLKIVLGLITSKTGDLEDETAIKARIKEASEIVPLNQLCLSPQCGFASTEEGNILSEEEQWNKLRYVVKIAEDVWGK</sequence>
<dbReference type="GO" id="GO:0009086">
    <property type="term" value="P:methionine biosynthetic process"/>
    <property type="evidence" value="ECO:0007669"/>
    <property type="project" value="InterPro"/>
</dbReference>
<keyword evidence="3" id="KW-1185">Reference proteome</keyword>
<dbReference type="GO" id="GO:0008270">
    <property type="term" value="F:zinc ion binding"/>
    <property type="evidence" value="ECO:0007669"/>
    <property type="project" value="InterPro"/>
</dbReference>
<dbReference type="AlphaFoldDB" id="A0AB72Z9K9"/>
<dbReference type="Proteomes" id="UP000003597">
    <property type="component" value="Unassembled WGS sequence"/>
</dbReference>
<dbReference type="Gene3D" id="3.20.20.210">
    <property type="match status" value="1"/>
</dbReference>
<dbReference type="SUPFAM" id="SSF51726">
    <property type="entry name" value="UROD/MetE-like"/>
    <property type="match status" value="1"/>
</dbReference>
<organism evidence="2 3">
    <name type="scientific">Listeria innocua ATCC 33091</name>
    <dbReference type="NCBI Taxonomy" id="1002366"/>
    <lineage>
        <taxon>Bacteria</taxon>
        <taxon>Bacillati</taxon>
        <taxon>Bacillota</taxon>
        <taxon>Bacilli</taxon>
        <taxon>Bacillales</taxon>
        <taxon>Listeriaceae</taxon>
        <taxon>Listeria</taxon>
    </lineage>
</organism>
<dbReference type="EMBL" id="AGCN01000031">
    <property type="protein sequence ID" value="EHN61509.1"/>
    <property type="molecule type" value="Genomic_DNA"/>
</dbReference>
<evidence type="ECO:0000259" key="1">
    <source>
        <dbReference type="Pfam" id="PF01717"/>
    </source>
</evidence>
<evidence type="ECO:0000313" key="2">
    <source>
        <dbReference type="EMBL" id="EHN61509.1"/>
    </source>
</evidence>
<comment type="caution">
    <text evidence="2">The sequence shown here is derived from an EMBL/GenBank/DDBJ whole genome shotgun (WGS) entry which is preliminary data.</text>
</comment>
<dbReference type="Pfam" id="PF01717">
    <property type="entry name" value="Meth_synt_2"/>
    <property type="match status" value="1"/>
</dbReference>
<evidence type="ECO:0000313" key="3">
    <source>
        <dbReference type="Proteomes" id="UP000003597"/>
    </source>
</evidence>
<dbReference type="GO" id="GO:0003871">
    <property type="term" value="F:5-methyltetrahydropteroyltriglutamate-homocysteine S-methyltransferase activity"/>
    <property type="evidence" value="ECO:0007669"/>
    <property type="project" value="InterPro"/>
</dbReference>
<name>A0AB72Z9K9_LISIO</name>
<feature type="domain" description="Cobalamin-independent methionine synthase MetE C-terminal/archaeal" evidence="1">
    <location>
        <begin position="54"/>
        <end position="404"/>
    </location>
</feature>
<dbReference type="PANTHER" id="PTHR43844">
    <property type="entry name" value="METHIONINE SYNTHASE"/>
    <property type="match status" value="1"/>
</dbReference>
<dbReference type="InterPro" id="IPR002629">
    <property type="entry name" value="Met_Synth_C/arc"/>
</dbReference>
<dbReference type="PANTHER" id="PTHR43844:SF1">
    <property type="entry name" value="METHIONINE SYNTHASE"/>
    <property type="match status" value="1"/>
</dbReference>
<proteinExistence type="predicted"/>
<protein>
    <submittedName>
        <fullName evidence="2">Methionine synthase, vitamin-B12 independent</fullName>
    </submittedName>
</protein>
<reference evidence="2 3" key="1">
    <citation type="submission" date="2011-08" db="EMBL/GenBank/DDBJ databases">
        <authorList>
            <person name="Weinstock G."/>
            <person name="Sodergren E."/>
            <person name="Clifton S."/>
            <person name="Fulton L."/>
            <person name="Fulton B."/>
            <person name="Courtney L."/>
            <person name="Fronick C."/>
            <person name="Harrison M."/>
            <person name="Strong C."/>
            <person name="Farmer C."/>
            <person name="Delahaunty K."/>
            <person name="Markovic C."/>
            <person name="Hall O."/>
            <person name="Minx P."/>
            <person name="Tomlinson C."/>
            <person name="Mitreva M."/>
            <person name="Hou S."/>
            <person name="Chen J."/>
            <person name="Wollam A."/>
            <person name="Pepin K.H."/>
            <person name="Johnson M."/>
            <person name="Bhonagiri V."/>
            <person name="Zhang X."/>
            <person name="Suruliraj S."/>
            <person name="Warren W."/>
            <person name="Chinwalla A."/>
            <person name="Mardis E.R."/>
            <person name="Wilson R.K."/>
        </authorList>
    </citation>
    <scope>NUCLEOTIDE SEQUENCE [LARGE SCALE GENOMIC DNA]</scope>
    <source>
        <strain evidence="2 3">ATCC 33091</strain>
    </source>
</reference>
<dbReference type="InterPro" id="IPR038071">
    <property type="entry name" value="UROD/MetE-like_sf"/>
</dbReference>